<evidence type="ECO:0000259" key="1">
    <source>
        <dbReference type="Pfam" id="PF00293"/>
    </source>
</evidence>
<dbReference type="Gene3D" id="3.90.79.10">
    <property type="entry name" value="Nucleoside Triphosphate Pyrophosphohydrolase"/>
    <property type="match status" value="1"/>
</dbReference>
<dbReference type="EMBL" id="QXDJ01000002">
    <property type="protein sequence ID" value="RII35482.1"/>
    <property type="molecule type" value="Genomic_DNA"/>
</dbReference>
<accession>A0A399IVE3</accession>
<protein>
    <submittedName>
        <fullName evidence="2">NUDIX domain-containing protein</fullName>
    </submittedName>
</protein>
<dbReference type="Pfam" id="PF00293">
    <property type="entry name" value="NUDIX"/>
    <property type="match status" value="1"/>
</dbReference>
<dbReference type="RefSeq" id="WP_119366503.1">
    <property type="nucleotide sequence ID" value="NZ_QXDJ01000002.1"/>
</dbReference>
<feature type="domain" description="Nudix hydrolase" evidence="1">
    <location>
        <begin position="2"/>
        <end position="61"/>
    </location>
</feature>
<dbReference type="AlphaFoldDB" id="A0A399IVE3"/>
<organism evidence="2 3">
    <name type="scientific">Clostridium chromiireducens</name>
    <dbReference type="NCBI Taxonomy" id="225345"/>
    <lineage>
        <taxon>Bacteria</taxon>
        <taxon>Bacillati</taxon>
        <taxon>Bacillota</taxon>
        <taxon>Clostridia</taxon>
        <taxon>Eubacteriales</taxon>
        <taxon>Clostridiaceae</taxon>
        <taxon>Clostridium</taxon>
    </lineage>
</organism>
<proteinExistence type="predicted"/>
<dbReference type="InterPro" id="IPR015797">
    <property type="entry name" value="NUDIX_hydrolase-like_dom_sf"/>
</dbReference>
<dbReference type="InterPro" id="IPR000086">
    <property type="entry name" value="NUDIX_hydrolase_dom"/>
</dbReference>
<dbReference type="SUPFAM" id="SSF55811">
    <property type="entry name" value="Nudix"/>
    <property type="match status" value="1"/>
</dbReference>
<reference evidence="2 3" key="1">
    <citation type="submission" date="2018-08" db="EMBL/GenBank/DDBJ databases">
        <title>Genome of Clostridium chromiireducens C1, DSM12136.</title>
        <authorList>
            <person name="Xing M."/>
            <person name="Wei Y."/>
            <person name="Ang E.L."/>
            <person name="Zhao H."/>
            <person name="Zhang Y."/>
        </authorList>
    </citation>
    <scope>NUCLEOTIDE SEQUENCE [LARGE SCALE GENOMIC DNA]</scope>
    <source>
        <strain evidence="2 3">C1</strain>
    </source>
</reference>
<gene>
    <name evidence="2" type="ORF">D2A34_09840</name>
</gene>
<evidence type="ECO:0000313" key="2">
    <source>
        <dbReference type="EMBL" id="RII35482.1"/>
    </source>
</evidence>
<name>A0A399IVE3_9CLOT</name>
<dbReference type="Proteomes" id="UP000265930">
    <property type="component" value="Unassembled WGS sequence"/>
</dbReference>
<evidence type="ECO:0000313" key="3">
    <source>
        <dbReference type="Proteomes" id="UP000265930"/>
    </source>
</evidence>
<comment type="caution">
    <text evidence="2">The sequence shown here is derived from an EMBL/GenBank/DDBJ whole genome shotgun (WGS) entry which is preliminary data.</text>
</comment>
<sequence length="77" mass="8743">MRHRVQGIIIQNGKAIFGYGCVDKINKTFRHYFIGGGIETGETPEDAILREVMEGINVKGNIVFKFSKEIEKIVQLF</sequence>